<accession>A0A931CQT8</accession>
<dbReference type="PANTHER" id="PTHR13887">
    <property type="entry name" value="GLUTATHIONE S-TRANSFERASE KAPPA"/>
    <property type="match status" value="1"/>
</dbReference>
<dbReference type="AlphaFoldDB" id="A0A931CQT8"/>
<evidence type="ECO:0000259" key="1">
    <source>
        <dbReference type="Pfam" id="PF01323"/>
    </source>
</evidence>
<protein>
    <submittedName>
        <fullName evidence="2">DsbA family protein</fullName>
    </submittedName>
</protein>
<dbReference type="Pfam" id="PF01323">
    <property type="entry name" value="DSBA"/>
    <property type="match status" value="1"/>
</dbReference>
<dbReference type="InterPro" id="IPR001853">
    <property type="entry name" value="DSBA-like_thioredoxin_dom"/>
</dbReference>
<evidence type="ECO:0000313" key="3">
    <source>
        <dbReference type="Proteomes" id="UP000706172"/>
    </source>
</evidence>
<dbReference type="GO" id="GO:0016491">
    <property type="term" value="F:oxidoreductase activity"/>
    <property type="evidence" value="ECO:0007669"/>
    <property type="project" value="InterPro"/>
</dbReference>
<comment type="caution">
    <text evidence="2">The sequence shown here is derived from an EMBL/GenBank/DDBJ whole genome shotgun (WGS) entry which is preliminary data.</text>
</comment>
<dbReference type="Gene3D" id="3.40.30.10">
    <property type="entry name" value="Glutaredoxin"/>
    <property type="match status" value="1"/>
</dbReference>
<dbReference type="InterPro" id="IPR036249">
    <property type="entry name" value="Thioredoxin-like_sf"/>
</dbReference>
<organism evidence="2 3">
    <name type="scientific">Desulfotignum balticum</name>
    <dbReference type="NCBI Taxonomy" id="115781"/>
    <lineage>
        <taxon>Bacteria</taxon>
        <taxon>Pseudomonadati</taxon>
        <taxon>Thermodesulfobacteriota</taxon>
        <taxon>Desulfobacteria</taxon>
        <taxon>Desulfobacterales</taxon>
        <taxon>Desulfobacteraceae</taxon>
        <taxon>Desulfotignum</taxon>
    </lineage>
</organism>
<gene>
    <name evidence="2" type="ORF">H0S81_06130</name>
</gene>
<name>A0A931CQT8_9BACT</name>
<evidence type="ECO:0000313" key="2">
    <source>
        <dbReference type="EMBL" id="MBG0779487.1"/>
    </source>
</evidence>
<dbReference type="EMBL" id="JACCQK010000331">
    <property type="protein sequence ID" value="MBG0779487.1"/>
    <property type="molecule type" value="Genomic_DNA"/>
</dbReference>
<feature type="domain" description="DSBA-like thioredoxin" evidence="1">
    <location>
        <begin position="4"/>
        <end position="176"/>
    </location>
</feature>
<reference evidence="2" key="1">
    <citation type="submission" date="2020-07" db="EMBL/GenBank/DDBJ databases">
        <title>Severe corrosion of carbon steel in oil field produced water can be linked to methanogenic archaea containing a special type of NiFe hydrogenase.</title>
        <authorList>
            <person name="Lahme S."/>
            <person name="Mand J."/>
            <person name="Longwell J."/>
            <person name="Smith R."/>
            <person name="Enning D."/>
        </authorList>
    </citation>
    <scope>NUCLEOTIDE SEQUENCE</scope>
    <source>
        <strain evidence="2">MIC098Bin6</strain>
    </source>
</reference>
<sequence length="184" mass="20596">MTGRIEKLEHKFDIQVIWRAYPLNPEIPEQGMTLTELFRQKGQDVDIYQVMTRLKKTAADLGLPMGDRYHIYNTRLAQEVGLWAQSLGKGHAFHNAAFQAGFVDDQNLSQKTVLMDLAETAGLDSAAAETIIDDRLFSDAVDADWQLAKHQEIAVVPTLVMGTEKLVGARPYGAMVQLVARHME</sequence>
<dbReference type="SUPFAM" id="SSF52833">
    <property type="entry name" value="Thioredoxin-like"/>
    <property type="match status" value="1"/>
</dbReference>
<proteinExistence type="predicted"/>
<dbReference type="Proteomes" id="UP000706172">
    <property type="component" value="Unassembled WGS sequence"/>
</dbReference>
<dbReference type="PANTHER" id="PTHR13887:SF41">
    <property type="entry name" value="THIOREDOXIN SUPERFAMILY PROTEIN"/>
    <property type="match status" value="1"/>
</dbReference>